<sequence>MSTISPRLVFLSFSFSIASGLCFLNSGHTLLQTLGVPGFTTLPPDTSLRIGLVGGAFTAIPVLALRAIPSELSDSLDCSYVAIFFLAIVAIGAAQGYVGAKMWKGRIYVVIEGEKLPGVLGVGSASLAGAVGALVLVGITVGLLVLTIILLEYLFPKERNPHRRSRPPGPAQLEPAEVEQPQRHAE</sequence>
<gene>
    <name evidence="3" type="ORF">BJ322DRAFT_459903</name>
</gene>
<accession>A0A9P6H3T7</accession>
<reference evidence="3" key="2">
    <citation type="submission" date="2020-11" db="EMBL/GenBank/DDBJ databases">
        <authorList>
            <consortium name="DOE Joint Genome Institute"/>
            <person name="Kuo A."/>
            <person name="Miyauchi S."/>
            <person name="Kiss E."/>
            <person name="Drula E."/>
            <person name="Kohler A."/>
            <person name="Sanchez-Garcia M."/>
            <person name="Andreopoulos B."/>
            <person name="Barry K.W."/>
            <person name="Bonito G."/>
            <person name="Buee M."/>
            <person name="Carver A."/>
            <person name="Chen C."/>
            <person name="Cichocki N."/>
            <person name="Clum A."/>
            <person name="Culley D."/>
            <person name="Crous P.W."/>
            <person name="Fauchery L."/>
            <person name="Girlanda M."/>
            <person name="Hayes R."/>
            <person name="Keri Z."/>
            <person name="Labutti K."/>
            <person name="Lipzen A."/>
            <person name="Lombard V."/>
            <person name="Magnuson J."/>
            <person name="Maillard F."/>
            <person name="Morin E."/>
            <person name="Murat C."/>
            <person name="Nolan M."/>
            <person name="Ohm R."/>
            <person name="Pangilinan J."/>
            <person name="Pereira M."/>
            <person name="Perotto S."/>
            <person name="Peter M."/>
            <person name="Riley R."/>
            <person name="Sitrit Y."/>
            <person name="Stielow B."/>
            <person name="Szollosi G."/>
            <person name="Zifcakova L."/>
            <person name="Stursova M."/>
            <person name="Spatafora J.W."/>
            <person name="Tedersoo L."/>
            <person name="Vaario L.-M."/>
            <person name="Yamada A."/>
            <person name="Yan M."/>
            <person name="Wang P."/>
            <person name="Xu J."/>
            <person name="Bruns T."/>
            <person name="Baldrian P."/>
            <person name="Vilgalys R."/>
            <person name="Henrissat B."/>
            <person name="Grigoriev I.V."/>
            <person name="Hibbett D."/>
            <person name="Nagy L.G."/>
            <person name="Martin F.M."/>
        </authorList>
    </citation>
    <scope>NUCLEOTIDE SEQUENCE</scope>
    <source>
        <strain evidence="3">UH-Tt-Lm1</strain>
    </source>
</reference>
<organism evidence="3 4">
    <name type="scientific">Thelephora terrestris</name>
    <dbReference type="NCBI Taxonomy" id="56493"/>
    <lineage>
        <taxon>Eukaryota</taxon>
        <taxon>Fungi</taxon>
        <taxon>Dikarya</taxon>
        <taxon>Basidiomycota</taxon>
        <taxon>Agaricomycotina</taxon>
        <taxon>Agaricomycetes</taxon>
        <taxon>Thelephorales</taxon>
        <taxon>Thelephoraceae</taxon>
        <taxon>Thelephora</taxon>
    </lineage>
</organism>
<reference evidence="3" key="1">
    <citation type="journal article" date="2020" name="Nat. Commun.">
        <title>Large-scale genome sequencing of mycorrhizal fungi provides insights into the early evolution of symbiotic traits.</title>
        <authorList>
            <person name="Miyauchi S."/>
            <person name="Kiss E."/>
            <person name="Kuo A."/>
            <person name="Drula E."/>
            <person name="Kohler A."/>
            <person name="Sanchez-Garcia M."/>
            <person name="Morin E."/>
            <person name="Andreopoulos B."/>
            <person name="Barry K.W."/>
            <person name="Bonito G."/>
            <person name="Buee M."/>
            <person name="Carver A."/>
            <person name="Chen C."/>
            <person name="Cichocki N."/>
            <person name="Clum A."/>
            <person name="Culley D."/>
            <person name="Crous P.W."/>
            <person name="Fauchery L."/>
            <person name="Girlanda M."/>
            <person name="Hayes R.D."/>
            <person name="Keri Z."/>
            <person name="LaButti K."/>
            <person name="Lipzen A."/>
            <person name="Lombard V."/>
            <person name="Magnuson J."/>
            <person name="Maillard F."/>
            <person name="Murat C."/>
            <person name="Nolan M."/>
            <person name="Ohm R.A."/>
            <person name="Pangilinan J."/>
            <person name="Pereira M.F."/>
            <person name="Perotto S."/>
            <person name="Peter M."/>
            <person name="Pfister S."/>
            <person name="Riley R."/>
            <person name="Sitrit Y."/>
            <person name="Stielow J.B."/>
            <person name="Szollosi G."/>
            <person name="Zifcakova L."/>
            <person name="Stursova M."/>
            <person name="Spatafora J.W."/>
            <person name="Tedersoo L."/>
            <person name="Vaario L.M."/>
            <person name="Yamada A."/>
            <person name="Yan M."/>
            <person name="Wang P."/>
            <person name="Xu J."/>
            <person name="Bruns T."/>
            <person name="Baldrian P."/>
            <person name="Vilgalys R."/>
            <person name="Dunand C."/>
            <person name="Henrissat B."/>
            <person name="Grigoriev I.V."/>
            <person name="Hibbett D."/>
            <person name="Nagy L.G."/>
            <person name="Martin F.M."/>
        </authorList>
    </citation>
    <scope>NUCLEOTIDE SEQUENCE</scope>
    <source>
        <strain evidence="3">UH-Tt-Lm1</strain>
    </source>
</reference>
<keyword evidence="2" id="KW-0812">Transmembrane</keyword>
<feature type="transmembrane region" description="Helical" evidence="2">
    <location>
        <begin position="80"/>
        <end position="98"/>
    </location>
</feature>
<protein>
    <submittedName>
        <fullName evidence="3">Uncharacterized protein</fullName>
    </submittedName>
</protein>
<keyword evidence="2" id="KW-0472">Membrane</keyword>
<comment type="caution">
    <text evidence="3">The sequence shown here is derived from an EMBL/GenBank/DDBJ whole genome shotgun (WGS) entry which is preliminary data.</text>
</comment>
<feature type="transmembrane region" description="Helical" evidence="2">
    <location>
        <begin position="127"/>
        <end position="155"/>
    </location>
</feature>
<evidence type="ECO:0000313" key="3">
    <source>
        <dbReference type="EMBL" id="KAF9778890.1"/>
    </source>
</evidence>
<dbReference type="EMBL" id="WIUZ02000021">
    <property type="protein sequence ID" value="KAF9778890.1"/>
    <property type="molecule type" value="Genomic_DNA"/>
</dbReference>
<evidence type="ECO:0000256" key="2">
    <source>
        <dbReference type="SAM" id="Phobius"/>
    </source>
</evidence>
<proteinExistence type="predicted"/>
<dbReference type="Proteomes" id="UP000736335">
    <property type="component" value="Unassembled WGS sequence"/>
</dbReference>
<evidence type="ECO:0000256" key="1">
    <source>
        <dbReference type="SAM" id="MobiDB-lite"/>
    </source>
</evidence>
<name>A0A9P6H3T7_9AGAM</name>
<feature type="region of interest" description="Disordered" evidence="1">
    <location>
        <begin position="160"/>
        <end position="186"/>
    </location>
</feature>
<dbReference type="OrthoDB" id="10398256at2759"/>
<evidence type="ECO:0000313" key="4">
    <source>
        <dbReference type="Proteomes" id="UP000736335"/>
    </source>
</evidence>
<feature type="transmembrane region" description="Helical" evidence="2">
    <location>
        <begin position="48"/>
        <end position="68"/>
    </location>
</feature>
<keyword evidence="4" id="KW-1185">Reference proteome</keyword>
<keyword evidence="2" id="KW-1133">Transmembrane helix</keyword>
<dbReference type="AlphaFoldDB" id="A0A9P6H3T7"/>